<dbReference type="AlphaFoldDB" id="A0A9Q3L1N5"/>
<evidence type="ECO:0000313" key="3">
    <source>
        <dbReference type="Proteomes" id="UP000765509"/>
    </source>
</evidence>
<comment type="caution">
    <text evidence="2">The sequence shown here is derived from an EMBL/GenBank/DDBJ whole genome shotgun (WGS) entry which is preliminary data.</text>
</comment>
<evidence type="ECO:0000313" key="2">
    <source>
        <dbReference type="EMBL" id="MBW0592348.1"/>
    </source>
</evidence>
<sequence>MAMRRGIEEVNMEIGPRSVNRIRANEEANQASGYRAELASLCGWGHCPPSKGGGGDHKSKGPSPSRL</sequence>
<evidence type="ECO:0000256" key="1">
    <source>
        <dbReference type="SAM" id="MobiDB-lite"/>
    </source>
</evidence>
<gene>
    <name evidence="2" type="ORF">O181_132063</name>
</gene>
<protein>
    <submittedName>
        <fullName evidence="2">Uncharacterized protein</fullName>
    </submittedName>
</protein>
<accession>A0A9Q3L1N5</accession>
<organism evidence="2 3">
    <name type="scientific">Austropuccinia psidii MF-1</name>
    <dbReference type="NCBI Taxonomy" id="1389203"/>
    <lineage>
        <taxon>Eukaryota</taxon>
        <taxon>Fungi</taxon>
        <taxon>Dikarya</taxon>
        <taxon>Basidiomycota</taxon>
        <taxon>Pucciniomycotina</taxon>
        <taxon>Pucciniomycetes</taxon>
        <taxon>Pucciniales</taxon>
        <taxon>Sphaerophragmiaceae</taxon>
        <taxon>Austropuccinia</taxon>
    </lineage>
</organism>
<dbReference type="EMBL" id="AVOT02147902">
    <property type="protein sequence ID" value="MBW0592348.1"/>
    <property type="molecule type" value="Genomic_DNA"/>
</dbReference>
<feature type="region of interest" description="Disordered" evidence="1">
    <location>
        <begin position="45"/>
        <end position="67"/>
    </location>
</feature>
<reference evidence="2" key="1">
    <citation type="submission" date="2021-03" db="EMBL/GenBank/DDBJ databases">
        <title>Draft genome sequence of rust myrtle Austropuccinia psidii MF-1, a brazilian biotype.</title>
        <authorList>
            <person name="Quecine M.C."/>
            <person name="Pachon D.M.R."/>
            <person name="Bonatelli M.L."/>
            <person name="Correr F.H."/>
            <person name="Franceschini L.M."/>
            <person name="Leite T.F."/>
            <person name="Margarido G.R.A."/>
            <person name="Almeida C.A."/>
            <person name="Ferrarezi J.A."/>
            <person name="Labate C.A."/>
        </authorList>
    </citation>
    <scope>NUCLEOTIDE SEQUENCE</scope>
    <source>
        <strain evidence="2">MF-1</strain>
    </source>
</reference>
<name>A0A9Q3L1N5_9BASI</name>
<keyword evidence="3" id="KW-1185">Reference proteome</keyword>
<proteinExistence type="predicted"/>
<dbReference type="Proteomes" id="UP000765509">
    <property type="component" value="Unassembled WGS sequence"/>
</dbReference>